<dbReference type="PROSITE" id="PS51694">
    <property type="entry name" value="PEPTIDASE_M66"/>
    <property type="match status" value="1"/>
</dbReference>
<accession>F1A311</accession>
<dbReference type="STRING" id="5786.F1A311"/>
<evidence type="ECO:0000256" key="8">
    <source>
        <dbReference type="PROSITE-ProRule" id="PRU01031"/>
    </source>
</evidence>
<evidence type="ECO:0000256" key="4">
    <source>
        <dbReference type="ARBA" id="ARBA00022723"/>
    </source>
</evidence>
<keyword evidence="12" id="KW-1185">Reference proteome</keyword>
<dbReference type="KEGG" id="dpp:DICPUDRAFT_42897"/>
<keyword evidence="4 8" id="KW-0479">Metal-binding</keyword>
<dbReference type="PANTHER" id="PTHR39540:SF1">
    <property type="entry name" value="DICTOMALLEIN-1-RELATED"/>
    <property type="match status" value="1"/>
</dbReference>
<evidence type="ECO:0000256" key="7">
    <source>
        <dbReference type="ARBA" id="ARBA00023049"/>
    </source>
</evidence>
<dbReference type="GO" id="GO:0004222">
    <property type="term" value="F:metalloendopeptidase activity"/>
    <property type="evidence" value="ECO:0007669"/>
    <property type="project" value="UniProtKB-UniRule"/>
</dbReference>
<evidence type="ECO:0000259" key="10">
    <source>
        <dbReference type="PROSITE" id="PS51694"/>
    </source>
</evidence>
<dbReference type="InterPro" id="IPR051256">
    <property type="entry name" value="Dictomallein"/>
</dbReference>
<keyword evidence="2" id="KW-0964">Secreted</keyword>
<feature type="signal peptide" evidence="9">
    <location>
        <begin position="1"/>
        <end position="18"/>
    </location>
</feature>
<dbReference type="Pfam" id="PF10462">
    <property type="entry name" value="Peptidase_M66"/>
    <property type="match status" value="1"/>
</dbReference>
<dbReference type="GO" id="GO:0005576">
    <property type="term" value="C:extracellular region"/>
    <property type="evidence" value="ECO:0007669"/>
    <property type="project" value="UniProtKB-SubCell"/>
</dbReference>
<comment type="subcellular location">
    <subcellularLocation>
        <location evidence="1">Secreted</location>
    </subcellularLocation>
</comment>
<dbReference type="OrthoDB" id="19788at2759"/>
<feature type="binding site" evidence="8">
    <location>
        <position position="306"/>
    </location>
    <ligand>
        <name>Zn(2+)</name>
        <dbReference type="ChEBI" id="CHEBI:29105"/>
        <note>catalytic</note>
    </ligand>
</feature>
<dbReference type="GO" id="GO:0006508">
    <property type="term" value="P:proteolysis"/>
    <property type="evidence" value="ECO:0007669"/>
    <property type="project" value="UniProtKB-UniRule"/>
</dbReference>
<dbReference type="InParanoid" id="F1A311"/>
<protein>
    <recommendedName>
        <fullName evidence="10">Peptidase M66 domain-containing protein</fullName>
    </recommendedName>
</protein>
<dbReference type="Proteomes" id="UP000001064">
    <property type="component" value="Unassembled WGS sequence"/>
</dbReference>
<dbReference type="GeneID" id="10505370"/>
<dbReference type="EMBL" id="GL871435">
    <property type="protein sequence ID" value="EGC29419.1"/>
    <property type="molecule type" value="Genomic_DNA"/>
</dbReference>
<dbReference type="OMA" id="HAGEAYD"/>
<dbReference type="eggNOG" id="ENOG502SN3T">
    <property type="taxonomic scope" value="Eukaryota"/>
</dbReference>
<evidence type="ECO:0000256" key="5">
    <source>
        <dbReference type="ARBA" id="ARBA00022801"/>
    </source>
</evidence>
<evidence type="ECO:0000256" key="2">
    <source>
        <dbReference type="ARBA" id="ARBA00022525"/>
    </source>
</evidence>
<evidence type="ECO:0000256" key="1">
    <source>
        <dbReference type="ARBA" id="ARBA00004613"/>
    </source>
</evidence>
<dbReference type="RefSeq" id="XP_003294057.1">
    <property type="nucleotide sequence ID" value="XM_003294009.1"/>
</dbReference>
<dbReference type="FunCoup" id="F1A311">
    <property type="interactions" value="1"/>
</dbReference>
<feature type="chain" id="PRO_5003265578" description="Peptidase M66 domain-containing protein" evidence="9">
    <location>
        <begin position="19"/>
        <end position="606"/>
    </location>
</feature>
<keyword evidence="5 8" id="KW-0378">Hydrolase</keyword>
<evidence type="ECO:0000256" key="3">
    <source>
        <dbReference type="ARBA" id="ARBA00022670"/>
    </source>
</evidence>
<evidence type="ECO:0000313" key="12">
    <source>
        <dbReference type="Proteomes" id="UP000001064"/>
    </source>
</evidence>
<feature type="binding site" evidence="8">
    <location>
        <position position="310"/>
    </location>
    <ligand>
        <name>Zn(2+)</name>
        <dbReference type="ChEBI" id="CHEBI:29105"/>
        <note>catalytic</note>
    </ligand>
</feature>
<keyword evidence="6 8" id="KW-0862">Zinc</keyword>
<dbReference type="GO" id="GO:0046872">
    <property type="term" value="F:metal ion binding"/>
    <property type="evidence" value="ECO:0007669"/>
    <property type="project" value="UniProtKB-UniRule"/>
</dbReference>
<reference evidence="12" key="1">
    <citation type="journal article" date="2011" name="Genome Biol.">
        <title>Comparative genomics of the social amoebae Dictyostelium discoideum and Dictyostelium purpureum.</title>
        <authorList>
            <consortium name="US DOE Joint Genome Institute (JGI-PGF)"/>
            <person name="Sucgang R."/>
            <person name="Kuo A."/>
            <person name="Tian X."/>
            <person name="Salerno W."/>
            <person name="Parikh A."/>
            <person name="Feasley C.L."/>
            <person name="Dalin E."/>
            <person name="Tu H."/>
            <person name="Huang E."/>
            <person name="Barry K."/>
            <person name="Lindquist E."/>
            <person name="Shapiro H."/>
            <person name="Bruce D."/>
            <person name="Schmutz J."/>
            <person name="Salamov A."/>
            <person name="Fey P."/>
            <person name="Gaudet P."/>
            <person name="Anjard C."/>
            <person name="Babu M.M."/>
            <person name="Basu S."/>
            <person name="Bushmanova Y."/>
            <person name="van der Wel H."/>
            <person name="Katoh-Kurasawa M."/>
            <person name="Dinh C."/>
            <person name="Coutinho P.M."/>
            <person name="Saito T."/>
            <person name="Elias M."/>
            <person name="Schaap P."/>
            <person name="Kay R.R."/>
            <person name="Henrissat B."/>
            <person name="Eichinger L."/>
            <person name="Rivero F."/>
            <person name="Putnam N.H."/>
            <person name="West C.M."/>
            <person name="Loomis W.F."/>
            <person name="Chisholm R.L."/>
            <person name="Shaulsky G."/>
            <person name="Strassmann J.E."/>
            <person name="Queller D.C."/>
            <person name="Kuspa A."/>
            <person name="Grigoriev I.V."/>
        </authorList>
    </citation>
    <scope>NUCLEOTIDE SEQUENCE [LARGE SCALE GENOMIC DNA]</scope>
    <source>
        <strain evidence="12">QSDP1</strain>
    </source>
</reference>
<keyword evidence="9" id="KW-0732">Signal</keyword>
<evidence type="ECO:0000256" key="6">
    <source>
        <dbReference type="ARBA" id="ARBA00022833"/>
    </source>
</evidence>
<evidence type="ECO:0000313" key="11">
    <source>
        <dbReference type="EMBL" id="EGC29419.1"/>
    </source>
</evidence>
<dbReference type="AlphaFoldDB" id="F1A311"/>
<keyword evidence="7 8" id="KW-0482">Metalloprotease</keyword>
<keyword evidence="3 8" id="KW-0645">Protease</keyword>
<organism evidence="11 12">
    <name type="scientific">Dictyostelium purpureum</name>
    <name type="common">Slime mold</name>
    <dbReference type="NCBI Taxonomy" id="5786"/>
    <lineage>
        <taxon>Eukaryota</taxon>
        <taxon>Amoebozoa</taxon>
        <taxon>Evosea</taxon>
        <taxon>Eumycetozoa</taxon>
        <taxon>Dictyostelia</taxon>
        <taxon>Dictyosteliales</taxon>
        <taxon>Dictyosteliaceae</taxon>
        <taxon>Dictyostelium</taxon>
    </lineage>
</organism>
<evidence type="ECO:0000256" key="9">
    <source>
        <dbReference type="SAM" id="SignalP"/>
    </source>
</evidence>
<gene>
    <name evidence="11" type="ORF">DICPUDRAFT_42897</name>
</gene>
<dbReference type="SUPFAM" id="SSF55486">
    <property type="entry name" value="Metalloproteases ('zincins'), catalytic domain"/>
    <property type="match status" value="1"/>
</dbReference>
<dbReference type="VEuPathDB" id="AmoebaDB:DICPUDRAFT_42897"/>
<feature type="binding site" evidence="8">
    <location>
        <position position="316"/>
    </location>
    <ligand>
        <name>Zn(2+)</name>
        <dbReference type="ChEBI" id="CHEBI:29105"/>
        <note>catalytic</note>
    </ligand>
</feature>
<proteinExistence type="predicted"/>
<name>F1A311_DICPU</name>
<comment type="cofactor">
    <cofactor evidence="8">
        <name>Zn(2+)</name>
        <dbReference type="ChEBI" id="CHEBI:29105"/>
    </cofactor>
    <text evidence="8">Binds 1 zinc ion per subunit.</text>
</comment>
<feature type="domain" description="Peptidase M66" evidence="10">
    <location>
        <begin position="147"/>
        <end position="415"/>
    </location>
</feature>
<dbReference type="PANTHER" id="PTHR39540">
    <property type="match status" value="1"/>
</dbReference>
<dbReference type="InterPro" id="IPR019503">
    <property type="entry name" value="Peptidase_M66_dom"/>
</dbReference>
<feature type="active site" evidence="8">
    <location>
        <position position="307"/>
    </location>
</feature>
<sequence length="606" mass="68353">MRILIFLILLIFIKLIQSNPLAQNDAILSNGNDSVLIAQTHVIPVSGKKWVINNVNYELKIVPNRDSLILAKFNNQNDTYIINVYNGNNLLGSLEMKPPSQLPPTEDNGPKYSTEHHNILIPGNWIKKNMKIQFENKSKAKSDMVTPNMGQEREMLLWTLPAYFFGANDSNTQPFSNVKQVDQPIIDELIQKWAVSGLKSKNHPLGKIDWPYLIMPPRSYEGKTYRSMKITNSDMKSDGYAIMNLVVDLLGGIRKAFGESSSSIQIYTPLLHLGANGKYADPWGGLGAVGGSVGTGDYTYRGIFIHEQGHCFGMPHAEEAYNNKKYPYVRGSLKGSEWAFDTNHNEFISIYIPKTAEAYPNCKQNSLLSDDGKYCIKQSVMQSGAGDQSSKYRFSIFSDFEMTTIQKYFENAINYDGNTGKYNKWNTTSEEYYEYKPVTKSDGLFGNVDEGTPIERDVDVYTIVYTYSVVGPNELNQFYPIIKSKGNLIRYIDPTNKTDVYDIIPFTDRPVHSYCYGEGCDYTLRVTYADGSKKHILISQGTRKWGYANKNVYKDNLNNPFSGDSFITGVYNVKADKPLSKVELLDTPMGWNGVPDNAKVLASRNL</sequence>